<dbReference type="FunCoup" id="F2TWV9">
    <property type="interactions" value="554"/>
</dbReference>
<feature type="compositionally biased region" description="Low complexity" evidence="10">
    <location>
        <begin position="233"/>
        <end position="252"/>
    </location>
</feature>
<evidence type="ECO:0000256" key="2">
    <source>
        <dbReference type="ARBA" id="ARBA00009141"/>
    </source>
</evidence>
<evidence type="ECO:0000256" key="7">
    <source>
        <dbReference type="ARBA" id="ARBA00023136"/>
    </source>
</evidence>
<dbReference type="GO" id="GO:0030246">
    <property type="term" value="F:carbohydrate binding"/>
    <property type="evidence" value="ECO:0007669"/>
    <property type="project" value="InterPro"/>
</dbReference>
<dbReference type="OrthoDB" id="10013439at2759"/>
<feature type="transmembrane region" description="Helical" evidence="11">
    <location>
        <begin position="275"/>
        <end position="295"/>
    </location>
</feature>
<dbReference type="STRING" id="946362.F2TWV9"/>
<evidence type="ECO:0000256" key="8">
    <source>
        <dbReference type="ARBA" id="ARBA00023180"/>
    </source>
</evidence>
<evidence type="ECO:0000256" key="10">
    <source>
        <dbReference type="SAM" id="MobiDB-lite"/>
    </source>
</evidence>
<gene>
    <name evidence="14" type="ORF">PTSG_00579</name>
</gene>
<evidence type="ECO:0000313" key="15">
    <source>
        <dbReference type="Proteomes" id="UP000007799"/>
    </source>
</evidence>
<dbReference type="KEGG" id="sre:PTSG_00579"/>
<comment type="similarity">
    <text evidence="2">Belongs to the malectin family.</text>
</comment>
<evidence type="ECO:0000256" key="4">
    <source>
        <dbReference type="ARBA" id="ARBA00022729"/>
    </source>
</evidence>
<evidence type="ECO:0000259" key="13">
    <source>
        <dbReference type="Pfam" id="PF11721"/>
    </source>
</evidence>
<dbReference type="OMA" id="PNPYSMD"/>
<dbReference type="EMBL" id="GL832955">
    <property type="protein sequence ID" value="EGD72555.1"/>
    <property type="molecule type" value="Genomic_DNA"/>
</dbReference>
<proteinExistence type="inferred from homology"/>
<accession>F2TWV9</accession>
<protein>
    <recommendedName>
        <fullName evidence="13">Malectin domain-containing protein</fullName>
    </recommendedName>
</protein>
<dbReference type="eggNOG" id="KOG3593">
    <property type="taxonomic scope" value="Eukaryota"/>
</dbReference>
<organism evidence="15">
    <name type="scientific">Salpingoeca rosetta (strain ATCC 50818 / BSB-021)</name>
    <dbReference type="NCBI Taxonomy" id="946362"/>
    <lineage>
        <taxon>Eukaryota</taxon>
        <taxon>Choanoflagellata</taxon>
        <taxon>Craspedida</taxon>
        <taxon>Salpingoecidae</taxon>
        <taxon>Salpingoeca</taxon>
    </lineage>
</organism>
<evidence type="ECO:0000313" key="14">
    <source>
        <dbReference type="EMBL" id="EGD72555.1"/>
    </source>
</evidence>
<dbReference type="InterPro" id="IPR039155">
    <property type="entry name" value="MLEC"/>
</dbReference>
<evidence type="ECO:0000256" key="3">
    <source>
        <dbReference type="ARBA" id="ARBA00022692"/>
    </source>
</evidence>
<feature type="domain" description="Malectin" evidence="13">
    <location>
        <begin position="30"/>
        <end position="194"/>
    </location>
</feature>
<dbReference type="PANTHER" id="PTHR13460">
    <property type="match status" value="1"/>
</dbReference>
<reference evidence="14" key="1">
    <citation type="submission" date="2009-08" db="EMBL/GenBank/DDBJ databases">
        <title>Annotation of Salpingoeca rosetta.</title>
        <authorList>
            <consortium name="The Broad Institute Genome Sequencing Platform"/>
            <person name="Russ C."/>
            <person name="Cuomo C."/>
            <person name="Burger G."/>
            <person name="Gray M.W."/>
            <person name="Holland P.W.H."/>
            <person name="King N."/>
            <person name="Lang F.B.F."/>
            <person name="Roger A.J."/>
            <person name="Ruiz-Trillo I."/>
            <person name="Young S.K."/>
            <person name="Zeng Q."/>
            <person name="Gargeya S."/>
            <person name="Alvarado L."/>
            <person name="Berlin A."/>
            <person name="Chapman S.B."/>
            <person name="Chen Z."/>
            <person name="Freedman E."/>
            <person name="Gellesch M."/>
            <person name="Goldberg J."/>
            <person name="Griggs A."/>
            <person name="Gujja S."/>
            <person name="Heilman E."/>
            <person name="Heiman D."/>
            <person name="Howarth C."/>
            <person name="Mehta T."/>
            <person name="Neiman D."/>
            <person name="Pearson M."/>
            <person name="Roberts A."/>
            <person name="Saif S."/>
            <person name="Shea T."/>
            <person name="Shenoy N."/>
            <person name="Sisk P."/>
            <person name="Stolte C."/>
            <person name="Sykes S."/>
            <person name="White J."/>
            <person name="Yandava C."/>
            <person name="Haas B."/>
            <person name="Nusbaum C."/>
            <person name="Birren B."/>
        </authorList>
    </citation>
    <scope>NUCLEOTIDE SEQUENCE [LARGE SCALE GENOMIC DNA]</scope>
    <source>
        <strain evidence="14">ATCC 50818</strain>
    </source>
</reference>
<name>F2TWV9_SALR5</name>
<keyword evidence="3 11" id="KW-0812">Transmembrane</keyword>
<keyword evidence="8" id="KW-0325">Glycoprotein</keyword>
<feature type="chain" id="PRO_5003286878" description="Malectin domain-containing protein" evidence="12">
    <location>
        <begin position="23"/>
        <end position="296"/>
    </location>
</feature>
<evidence type="ECO:0000256" key="12">
    <source>
        <dbReference type="SAM" id="SignalP"/>
    </source>
</evidence>
<keyword evidence="15" id="KW-1185">Reference proteome</keyword>
<dbReference type="InterPro" id="IPR021720">
    <property type="entry name" value="Malectin_dom"/>
</dbReference>
<dbReference type="RefSeq" id="XP_004999124.1">
    <property type="nucleotide sequence ID" value="XM_004999067.1"/>
</dbReference>
<evidence type="ECO:0000256" key="11">
    <source>
        <dbReference type="SAM" id="Phobius"/>
    </source>
</evidence>
<dbReference type="PANTHER" id="PTHR13460:SF0">
    <property type="entry name" value="MALECTIN"/>
    <property type="match status" value="1"/>
</dbReference>
<evidence type="ECO:0000256" key="5">
    <source>
        <dbReference type="ARBA" id="ARBA00022824"/>
    </source>
</evidence>
<feature type="signal peptide" evidence="12">
    <location>
        <begin position="1"/>
        <end position="22"/>
    </location>
</feature>
<dbReference type="GeneID" id="16067449"/>
<keyword evidence="5" id="KW-0256">Endoplasmic reticulum</keyword>
<evidence type="ECO:0000256" key="1">
    <source>
        <dbReference type="ARBA" id="ARBA00004115"/>
    </source>
</evidence>
<evidence type="ECO:0000256" key="9">
    <source>
        <dbReference type="ARBA" id="ARBA00023277"/>
    </source>
</evidence>
<dbReference type="InParanoid" id="F2TWV9"/>
<feature type="compositionally biased region" description="Acidic residues" evidence="10">
    <location>
        <begin position="218"/>
        <end position="232"/>
    </location>
</feature>
<keyword evidence="4 12" id="KW-0732">Signal</keyword>
<comment type="subcellular location">
    <subcellularLocation>
        <location evidence="1">Endoplasmic reticulum membrane</location>
        <topology evidence="1">Single-pass type I membrane protein</topology>
    </subcellularLocation>
</comment>
<dbReference type="Proteomes" id="UP000007799">
    <property type="component" value="Unassembled WGS sequence"/>
</dbReference>
<keyword evidence="9" id="KW-0119">Carbohydrate metabolism</keyword>
<keyword evidence="7 11" id="KW-0472">Membrane</keyword>
<dbReference type="GO" id="GO:0005789">
    <property type="term" value="C:endoplasmic reticulum membrane"/>
    <property type="evidence" value="ECO:0007669"/>
    <property type="project" value="UniProtKB-SubCell"/>
</dbReference>
<feature type="region of interest" description="Disordered" evidence="10">
    <location>
        <begin position="218"/>
        <end position="271"/>
    </location>
</feature>
<keyword evidence="6 11" id="KW-1133">Transmembrane helix</keyword>
<feature type="compositionally biased region" description="Basic residues" evidence="10">
    <location>
        <begin position="257"/>
        <end position="266"/>
    </location>
</feature>
<dbReference type="Gene3D" id="2.60.120.430">
    <property type="entry name" value="Galactose-binding lectin"/>
    <property type="match status" value="1"/>
</dbReference>
<sequence>MMFSVVLCAAALVALAVVPANAGSPLASKVVYSLNAGGNSFVSSTGVQFQRDTDDVTQASPKGVSATVNIPIRGAMPQDMELYTTERYAQQTFSYNIPRPKKDGEYTLALFFSEVYFQSPNSKVFDVFLNRDLRIVESLDIFATVGYGAAYNVFVPITIKGNEVETASGTAPIPDTGLLLEFVKGSFDNPKVCGFALVAGNEDVARELFPLDTVEDIEDEDEEEDGQDDATDAQDATADSSQQQQQQATPTMDAKKDKLRKQKRRVTPPAEETSLPLIPIAIAVGVVFAGYKLLFK</sequence>
<evidence type="ECO:0000256" key="6">
    <source>
        <dbReference type="ARBA" id="ARBA00022989"/>
    </source>
</evidence>
<dbReference type="AlphaFoldDB" id="F2TWV9"/>
<dbReference type="Pfam" id="PF11721">
    <property type="entry name" value="Malectin"/>
    <property type="match status" value="1"/>
</dbReference>